<reference evidence="3 4" key="1">
    <citation type="submission" date="2023-10" db="EMBL/GenBank/DDBJ databases">
        <title>Genome-Wide Identification Analysis in wild type Solanum Pinnatisectum Reveals Some Genes Defensing Phytophthora Infestans.</title>
        <authorList>
            <person name="Sun C."/>
        </authorList>
    </citation>
    <scope>NUCLEOTIDE SEQUENCE [LARGE SCALE GENOMIC DNA]</scope>
    <source>
        <strain evidence="3">LQN</strain>
        <tissue evidence="3">Leaf</tissue>
    </source>
</reference>
<evidence type="ECO:0000256" key="1">
    <source>
        <dbReference type="SAM" id="MobiDB-lite"/>
    </source>
</evidence>
<gene>
    <name evidence="3" type="ORF">R3W88_007163</name>
</gene>
<dbReference type="PANTHER" id="PTHR33159:SF98">
    <property type="entry name" value="RPM1-INTERACTING PROTEIN 4-LIKE"/>
    <property type="match status" value="1"/>
</dbReference>
<proteinExistence type="predicted"/>
<name>A0AAV9KJ50_9SOLN</name>
<dbReference type="InterPro" id="IPR008700">
    <property type="entry name" value="TypeIII_avirulence_cleave"/>
</dbReference>
<dbReference type="EMBL" id="JAWPEI010000011">
    <property type="protein sequence ID" value="KAK4712650.1"/>
    <property type="molecule type" value="Genomic_DNA"/>
</dbReference>
<evidence type="ECO:0000313" key="4">
    <source>
        <dbReference type="Proteomes" id="UP001311915"/>
    </source>
</evidence>
<dbReference type="InterPro" id="IPR040387">
    <property type="entry name" value="RIN4/NOI4"/>
</dbReference>
<dbReference type="GO" id="GO:0005886">
    <property type="term" value="C:plasma membrane"/>
    <property type="evidence" value="ECO:0007669"/>
    <property type="project" value="TreeGrafter"/>
</dbReference>
<accession>A0AAV9KJ50</accession>
<evidence type="ECO:0000259" key="2">
    <source>
        <dbReference type="Pfam" id="PF05627"/>
    </source>
</evidence>
<feature type="region of interest" description="Disordered" evidence="1">
    <location>
        <begin position="45"/>
        <end position="83"/>
    </location>
</feature>
<evidence type="ECO:0000313" key="3">
    <source>
        <dbReference type="EMBL" id="KAK4712650.1"/>
    </source>
</evidence>
<keyword evidence="4" id="KW-1185">Reference proteome</keyword>
<dbReference type="Proteomes" id="UP001311915">
    <property type="component" value="Unassembled WGS sequence"/>
</dbReference>
<comment type="caution">
    <text evidence="3">The sequence shown here is derived from an EMBL/GenBank/DDBJ whole genome shotgun (WGS) entry which is preliminary data.</text>
</comment>
<dbReference type="PANTHER" id="PTHR33159">
    <property type="entry name" value="RPM1-INTERACTING PROTEIN 4 (RIN4) FAMILY PROTEIN"/>
    <property type="match status" value="1"/>
</dbReference>
<organism evidence="3 4">
    <name type="scientific">Solanum pinnatisectum</name>
    <name type="common">tansyleaf nightshade</name>
    <dbReference type="NCBI Taxonomy" id="50273"/>
    <lineage>
        <taxon>Eukaryota</taxon>
        <taxon>Viridiplantae</taxon>
        <taxon>Streptophyta</taxon>
        <taxon>Embryophyta</taxon>
        <taxon>Tracheophyta</taxon>
        <taxon>Spermatophyta</taxon>
        <taxon>Magnoliopsida</taxon>
        <taxon>eudicotyledons</taxon>
        <taxon>Gunneridae</taxon>
        <taxon>Pentapetalae</taxon>
        <taxon>asterids</taxon>
        <taxon>lamiids</taxon>
        <taxon>Solanales</taxon>
        <taxon>Solanaceae</taxon>
        <taxon>Solanoideae</taxon>
        <taxon>Solaneae</taxon>
        <taxon>Solanum</taxon>
    </lineage>
</organism>
<protein>
    <recommendedName>
        <fullName evidence="2">RIN4 pathogenic type III effector avirulence factor Avr cleavage site domain-containing protein</fullName>
    </recommendedName>
</protein>
<dbReference type="AlphaFoldDB" id="A0AAV9KJ50"/>
<feature type="domain" description="RIN4 pathogenic type III effector avirulence factor Avr cleavage site" evidence="2">
    <location>
        <begin position="14"/>
        <end position="48"/>
    </location>
</feature>
<dbReference type="Pfam" id="PF05627">
    <property type="entry name" value="AvrRpt-cleavage"/>
    <property type="match status" value="1"/>
</dbReference>
<sequence>MLELFDFITSLRQEKGRPLPKFGEWDVNNPASADGFTVIFAKARDDKKANSSAAPTQTPRNDYAYGQPNPYQQETRKKRFCCF</sequence>
<feature type="compositionally biased region" description="Polar residues" evidence="1">
    <location>
        <begin position="50"/>
        <end position="60"/>
    </location>
</feature>